<name>A0A9D3VGZ0_9ROSI</name>
<proteinExistence type="predicted"/>
<organism evidence="1 2">
    <name type="scientific">Gossypium stocksii</name>
    <dbReference type="NCBI Taxonomy" id="47602"/>
    <lineage>
        <taxon>Eukaryota</taxon>
        <taxon>Viridiplantae</taxon>
        <taxon>Streptophyta</taxon>
        <taxon>Embryophyta</taxon>
        <taxon>Tracheophyta</taxon>
        <taxon>Spermatophyta</taxon>
        <taxon>Magnoliopsida</taxon>
        <taxon>eudicotyledons</taxon>
        <taxon>Gunneridae</taxon>
        <taxon>Pentapetalae</taxon>
        <taxon>rosids</taxon>
        <taxon>malvids</taxon>
        <taxon>Malvales</taxon>
        <taxon>Malvaceae</taxon>
        <taxon>Malvoideae</taxon>
        <taxon>Gossypium</taxon>
    </lineage>
</organism>
<evidence type="ECO:0000313" key="2">
    <source>
        <dbReference type="Proteomes" id="UP000828251"/>
    </source>
</evidence>
<accession>A0A9D3VGZ0</accession>
<comment type="caution">
    <text evidence="1">The sequence shown here is derived from an EMBL/GenBank/DDBJ whole genome shotgun (WGS) entry which is preliminary data.</text>
</comment>
<gene>
    <name evidence="1" type="ORF">J1N35_022098</name>
</gene>
<dbReference type="OrthoDB" id="980507at2759"/>
<dbReference type="AlphaFoldDB" id="A0A9D3VGZ0"/>
<dbReference type="Proteomes" id="UP000828251">
    <property type="component" value="Unassembled WGS sequence"/>
</dbReference>
<protein>
    <submittedName>
        <fullName evidence="1">Uncharacterized protein</fullName>
    </submittedName>
</protein>
<sequence>MKGTMDLGIILPRRIQSLMRSGGQWEVKYVHKYCNLIVNHLAKISFTWQTSLQIFEVLPNIVSMALQQDKVFNVA</sequence>
<dbReference type="EMBL" id="JAIQCV010000007">
    <property type="protein sequence ID" value="KAH1082337.1"/>
    <property type="molecule type" value="Genomic_DNA"/>
</dbReference>
<keyword evidence="2" id="KW-1185">Reference proteome</keyword>
<reference evidence="1 2" key="1">
    <citation type="journal article" date="2021" name="Plant Biotechnol. J.">
        <title>Multi-omics assisted identification of the key and species-specific regulatory components of drought-tolerant mechanisms in Gossypium stocksii.</title>
        <authorList>
            <person name="Yu D."/>
            <person name="Ke L."/>
            <person name="Zhang D."/>
            <person name="Wu Y."/>
            <person name="Sun Y."/>
            <person name="Mei J."/>
            <person name="Sun J."/>
            <person name="Sun Y."/>
        </authorList>
    </citation>
    <scope>NUCLEOTIDE SEQUENCE [LARGE SCALE GENOMIC DNA]</scope>
    <source>
        <strain evidence="2">cv. E1</strain>
        <tissue evidence="1">Leaf</tissue>
    </source>
</reference>
<evidence type="ECO:0000313" key="1">
    <source>
        <dbReference type="EMBL" id="KAH1082337.1"/>
    </source>
</evidence>